<gene>
    <name evidence="1" type="ORF">SEPMUDRAFT_158332</name>
</gene>
<dbReference type="Proteomes" id="UP000016931">
    <property type="component" value="Unassembled WGS sequence"/>
</dbReference>
<keyword evidence="2" id="KW-1185">Reference proteome</keyword>
<evidence type="ECO:0008006" key="3">
    <source>
        <dbReference type="Google" id="ProtNLM"/>
    </source>
</evidence>
<dbReference type="AlphaFoldDB" id="M3CCP8"/>
<name>M3CCP8_SPHMS</name>
<protein>
    <recommendedName>
        <fullName evidence="3">F-box domain-containing protein</fullName>
    </recommendedName>
</protein>
<dbReference type="STRING" id="692275.M3CCP8"/>
<dbReference type="HOGENOM" id="CLU_1215443_0_0_1"/>
<dbReference type="eggNOG" id="ENOG502RPXX">
    <property type="taxonomic scope" value="Eukaryota"/>
</dbReference>
<evidence type="ECO:0000313" key="2">
    <source>
        <dbReference type="Proteomes" id="UP000016931"/>
    </source>
</evidence>
<dbReference type="EMBL" id="KB456268">
    <property type="protein sequence ID" value="EMF10182.1"/>
    <property type="molecule type" value="Genomic_DNA"/>
</dbReference>
<evidence type="ECO:0000313" key="1">
    <source>
        <dbReference type="EMBL" id="EMF10182.1"/>
    </source>
</evidence>
<accession>M3CCP8</accession>
<dbReference type="GeneID" id="27904922"/>
<organism evidence="1 2">
    <name type="scientific">Sphaerulina musiva (strain SO2202)</name>
    <name type="common">Poplar stem canker fungus</name>
    <name type="synonym">Septoria musiva</name>
    <dbReference type="NCBI Taxonomy" id="692275"/>
    <lineage>
        <taxon>Eukaryota</taxon>
        <taxon>Fungi</taxon>
        <taxon>Dikarya</taxon>
        <taxon>Ascomycota</taxon>
        <taxon>Pezizomycotina</taxon>
        <taxon>Dothideomycetes</taxon>
        <taxon>Dothideomycetidae</taxon>
        <taxon>Mycosphaerellales</taxon>
        <taxon>Mycosphaerellaceae</taxon>
        <taxon>Sphaerulina</taxon>
    </lineage>
</organism>
<sequence>MADFNKLQPTISAAQHVFNIVELAEAIFLQLPPQNILVNIQRVNRKFHQVVAGSRSLQQALFFQPITTDALHFVKSPTDNRGGSWRGHHDHRAHKVYQHPFLLQLFLPDYTTTCCRPFHQQQKNLPPLKNLNQQQPVRQAAIDRPEASWRRQLLTQPPVSSISLRGCGGEIEMKAADDDVGVTLGQAASTLEGSSAADWTIMDWSLWKNFCQVWKQSSTMDALRVLRD</sequence>
<reference evidence="1 2" key="1">
    <citation type="journal article" date="2012" name="PLoS Pathog.">
        <title>Diverse lifestyles and strategies of plant pathogenesis encoded in the genomes of eighteen Dothideomycetes fungi.</title>
        <authorList>
            <person name="Ohm R.A."/>
            <person name="Feau N."/>
            <person name="Henrissat B."/>
            <person name="Schoch C.L."/>
            <person name="Horwitz B.A."/>
            <person name="Barry K.W."/>
            <person name="Condon B.J."/>
            <person name="Copeland A.C."/>
            <person name="Dhillon B."/>
            <person name="Glaser F."/>
            <person name="Hesse C.N."/>
            <person name="Kosti I."/>
            <person name="LaButti K."/>
            <person name="Lindquist E.A."/>
            <person name="Lucas S."/>
            <person name="Salamov A.A."/>
            <person name="Bradshaw R.E."/>
            <person name="Ciuffetti L."/>
            <person name="Hamelin R.C."/>
            <person name="Kema G.H.J."/>
            <person name="Lawrence C."/>
            <person name="Scott J.A."/>
            <person name="Spatafora J.W."/>
            <person name="Turgeon B.G."/>
            <person name="de Wit P.J.G.M."/>
            <person name="Zhong S."/>
            <person name="Goodwin S.B."/>
            <person name="Grigoriev I.V."/>
        </authorList>
    </citation>
    <scope>NUCLEOTIDE SEQUENCE [LARGE SCALE GENOMIC DNA]</scope>
    <source>
        <strain evidence="1 2">SO2202</strain>
    </source>
</reference>
<dbReference type="RefSeq" id="XP_016758303.1">
    <property type="nucleotide sequence ID" value="XM_016907785.1"/>
</dbReference>
<proteinExistence type="predicted"/>
<dbReference type="OrthoDB" id="3643498at2759"/>